<dbReference type="EMBL" id="WTXG01000102">
    <property type="protein sequence ID" value="KAI0293155.1"/>
    <property type="molecule type" value="Genomic_DNA"/>
</dbReference>
<sequence length="100" mass="10605">MPKNCSNDIQAVIAHWDQVIASGNTTASDELKTLFGMGRVVHPDDVVGTLCNPLWNWQELSPTSGGMNSASKSAPASGWGLENALSAWANYSSSTLPGRE</sequence>
<accession>A0AAD4QIR7</accession>
<dbReference type="AlphaFoldDB" id="A0AAD4QIR7"/>
<gene>
    <name evidence="1" type="ORF">B0F90DRAFT_1670933</name>
</gene>
<comment type="caution">
    <text evidence="1">The sequence shown here is derived from an EMBL/GenBank/DDBJ whole genome shotgun (WGS) entry which is preliminary data.</text>
</comment>
<name>A0AAD4QIR7_9AGAM</name>
<proteinExistence type="predicted"/>
<organism evidence="1 2">
    <name type="scientific">Multifurca ochricompacta</name>
    <dbReference type="NCBI Taxonomy" id="376703"/>
    <lineage>
        <taxon>Eukaryota</taxon>
        <taxon>Fungi</taxon>
        <taxon>Dikarya</taxon>
        <taxon>Basidiomycota</taxon>
        <taxon>Agaricomycotina</taxon>
        <taxon>Agaricomycetes</taxon>
        <taxon>Russulales</taxon>
        <taxon>Russulaceae</taxon>
        <taxon>Multifurca</taxon>
    </lineage>
</organism>
<dbReference type="Proteomes" id="UP001203297">
    <property type="component" value="Unassembled WGS sequence"/>
</dbReference>
<evidence type="ECO:0000313" key="2">
    <source>
        <dbReference type="Proteomes" id="UP001203297"/>
    </source>
</evidence>
<evidence type="ECO:0000313" key="1">
    <source>
        <dbReference type="EMBL" id="KAI0293155.1"/>
    </source>
</evidence>
<protein>
    <submittedName>
        <fullName evidence="1">Uncharacterized protein</fullName>
    </submittedName>
</protein>
<keyword evidence="2" id="KW-1185">Reference proteome</keyword>
<reference evidence="1" key="1">
    <citation type="journal article" date="2022" name="New Phytol.">
        <title>Evolutionary transition to the ectomycorrhizal habit in the genomes of a hyperdiverse lineage of mushroom-forming fungi.</title>
        <authorList>
            <person name="Looney B."/>
            <person name="Miyauchi S."/>
            <person name="Morin E."/>
            <person name="Drula E."/>
            <person name="Courty P.E."/>
            <person name="Kohler A."/>
            <person name="Kuo A."/>
            <person name="LaButti K."/>
            <person name="Pangilinan J."/>
            <person name="Lipzen A."/>
            <person name="Riley R."/>
            <person name="Andreopoulos W."/>
            <person name="He G."/>
            <person name="Johnson J."/>
            <person name="Nolan M."/>
            <person name="Tritt A."/>
            <person name="Barry K.W."/>
            <person name="Grigoriev I.V."/>
            <person name="Nagy L.G."/>
            <person name="Hibbett D."/>
            <person name="Henrissat B."/>
            <person name="Matheny P.B."/>
            <person name="Labbe J."/>
            <person name="Martin F.M."/>
        </authorList>
    </citation>
    <scope>NUCLEOTIDE SEQUENCE</scope>
    <source>
        <strain evidence="1">BPL690</strain>
    </source>
</reference>